<name>A0A6S4GRA1_9BACT</name>
<sequence>MESFYVTSTHLDIDMVTKPHPSGLVIFSRELSTNRDLSGHIIISPENHHTDIYCDYLERNEALLAEREHWGVKIRQDKIVNYFARTEPAYGIYIPQLDDMPDHPELLIACTKNRKAKRLARQELKINPTQVKLATQAISIVMADSDILHRADGKTRLINFPKDQLDKQQVAVY</sequence>
<dbReference type="EMBL" id="CP007496">
    <property type="protein sequence ID" value="AJA06835.1"/>
    <property type="molecule type" value="Genomic_DNA"/>
</dbReference>
<protein>
    <submittedName>
        <fullName evidence="1">Uncharacterized protein</fullName>
    </submittedName>
</protein>
<evidence type="ECO:0000313" key="1">
    <source>
        <dbReference type="EMBL" id="AJA06835.1"/>
    </source>
</evidence>
<dbReference type="Proteomes" id="UP000030902">
    <property type="component" value="Chromosome"/>
</dbReference>
<accession>A0A6S4GRA1</accession>
<dbReference type="AlphaFoldDB" id="A0A6S4GRA1"/>
<gene>
    <name evidence="1" type="ORF">TM7x_02185</name>
</gene>
<organism evidence="1 2">
    <name type="scientific">Candidatus Nanosynbacter lyticus</name>
    <dbReference type="NCBI Taxonomy" id="2093824"/>
    <lineage>
        <taxon>Bacteria</taxon>
        <taxon>Candidatus Saccharimonadota</taxon>
        <taxon>Candidatus Saccharimonadia</taxon>
        <taxon>Candidatus Nanosynbacterales</taxon>
        <taxon>Candidatus Nanosynbacteraceae</taxon>
        <taxon>Candidatus Nanosynbacter</taxon>
    </lineage>
</organism>
<proteinExistence type="predicted"/>
<dbReference type="KEGG" id="sox:TM7x_02185"/>
<reference evidence="1 2" key="1">
    <citation type="journal article" date="2015" name="Proc. Natl. Acad. Sci. U.S.A.">
        <title>Cultivation of a human-associated TM7 phylotype reveals a reduced genome and epibiotic parasitic lifestyle.</title>
        <authorList>
            <person name="He X."/>
            <person name="McLean J.S."/>
            <person name="Edlund A."/>
            <person name="Yooseph S."/>
            <person name="Hall A.P."/>
            <person name="Liu S.Y."/>
            <person name="Dorrestein P.C."/>
            <person name="Esquenazi E."/>
            <person name="Hunter R.C."/>
            <person name="Cheng G."/>
            <person name="Nelson K.E."/>
            <person name="Lux R."/>
            <person name="Shi W."/>
        </authorList>
    </citation>
    <scope>NUCLEOTIDE SEQUENCE [LARGE SCALE GENOMIC DNA]</scope>
    <source>
        <strain evidence="1 2">TM7x</strain>
    </source>
</reference>
<keyword evidence="2" id="KW-1185">Reference proteome</keyword>
<evidence type="ECO:0000313" key="2">
    <source>
        <dbReference type="Proteomes" id="UP000030902"/>
    </source>
</evidence>